<dbReference type="EMBL" id="KI279260">
    <property type="protein sequence ID" value="ESA18391.1"/>
    <property type="molecule type" value="Genomic_DNA"/>
</dbReference>
<name>U9US27_RHIID</name>
<sequence>MFTKGENQLGKALYQDDHYKECFPHNRATATTTTTDLHQGYPFQMHKESRIIETWKKTYYEDLYLFLLQIRKCENYGLELPLSEDVVILFDHMVALAEAFKRLRALLITGNRPLAIVDFTSGFKRVWYIR</sequence>
<gene>
    <name evidence="1" type="ORF">GLOINDRAFT_320870</name>
</gene>
<organism evidence="1">
    <name type="scientific">Rhizophagus irregularis (strain DAOM 181602 / DAOM 197198 / MUCL 43194)</name>
    <name type="common">Arbuscular mycorrhizal fungus</name>
    <name type="synonym">Glomus intraradices</name>
    <dbReference type="NCBI Taxonomy" id="747089"/>
    <lineage>
        <taxon>Eukaryota</taxon>
        <taxon>Fungi</taxon>
        <taxon>Fungi incertae sedis</taxon>
        <taxon>Mucoromycota</taxon>
        <taxon>Glomeromycotina</taxon>
        <taxon>Glomeromycetes</taxon>
        <taxon>Glomerales</taxon>
        <taxon>Glomeraceae</taxon>
        <taxon>Rhizophagus</taxon>
    </lineage>
</organism>
<proteinExistence type="predicted"/>
<accession>U9US27</accession>
<dbReference type="AlphaFoldDB" id="U9US27"/>
<protein>
    <submittedName>
        <fullName evidence="1">Uncharacterized protein</fullName>
    </submittedName>
</protein>
<dbReference type="VEuPathDB" id="FungiDB:RhiirFUN_016705"/>
<reference evidence="1" key="1">
    <citation type="submission" date="2013-07" db="EMBL/GenBank/DDBJ databases">
        <title>The genome of an arbuscular mycorrhizal fungus provides insights into the evolution of the oldest plant symbiosis.</title>
        <authorList>
            <consortium name="DOE Joint Genome Institute"/>
            <person name="Tisserant E."/>
            <person name="Malbreil M."/>
            <person name="Kuo A."/>
            <person name="Kohler A."/>
            <person name="Symeonidi A."/>
            <person name="Balestrini R."/>
            <person name="Charron P."/>
            <person name="Duensing N."/>
            <person name="Frei-dit-Frey N."/>
            <person name="Gianinazzi-Pearson V."/>
            <person name="Gilbert B."/>
            <person name="Handa Y."/>
            <person name="Hijri M."/>
            <person name="Kaul R."/>
            <person name="Kawaguchi M."/>
            <person name="Krajinski F."/>
            <person name="Lammers P."/>
            <person name="Lapierre D."/>
            <person name="Masclaux F.G."/>
            <person name="Murat C."/>
            <person name="Morin E."/>
            <person name="Ndikumana S."/>
            <person name="Pagni M."/>
            <person name="Petitpierre D."/>
            <person name="Requena N."/>
            <person name="Rosikiewicz P."/>
            <person name="Riley R."/>
            <person name="Saito K."/>
            <person name="San Clemente H."/>
            <person name="Shapiro H."/>
            <person name="van Tuinen D."/>
            <person name="Becard G."/>
            <person name="Bonfante P."/>
            <person name="Paszkowski U."/>
            <person name="Shachar-Hill Y."/>
            <person name="Young J.P."/>
            <person name="Sanders I.R."/>
            <person name="Henrissat B."/>
            <person name="Rensing S.A."/>
            <person name="Grigoriev I.V."/>
            <person name="Corradi N."/>
            <person name="Roux C."/>
            <person name="Martin F."/>
        </authorList>
    </citation>
    <scope>NUCLEOTIDE SEQUENCE</scope>
    <source>
        <strain evidence="1">DAOM 197198</strain>
    </source>
</reference>
<dbReference type="HOGENOM" id="CLU_1939238_0_0_1"/>
<evidence type="ECO:0000313" key="1">
    <source>
        <dbReference type="EMBL" id="ESA18391.1"/>
    </source>
</evidence>